<keyword evidence="6" id="KW-0411">Iron-sulfur</keyword>
<proteinExistence type="inferred from homology"/>
<comment type="caution">
    <text evidence="9">The sequence shown here is derived from an EMBL/GenBank/DDBJ whole genome shotgun (WGS) entry which is preliminary data.</text>
</comment>
<dbReference type="InterPro" id="IPR020578">
    <property type="entry name" value="Aminotrans_V_PyrdxlP_BS"/>
</dbReference>
<dbReference type="InterPro" id="IPR015424">
    <property type="entry name" value="PyrdxlP-dep_Trfase"/>
</dbReference>
<name>A0AA35RNM0_GEOBA</name>
<keyword evidence="4" id="KW-0663">Pyridoxal phosphate</keyword>
<keyword evidence="10" id="KW-1185">Reference proteome</keyword>
<dbReference type="PROSITE" id="PS00595">
    <property type="entry name" value="AA_TRANSFER_CLASS_5"/>
    <property type="match status" value="1"/>
</dbReference>
<keyword evidence="3" id="KW-0479">Metal-binding</keyword>
<accession>A0AA35RNM0</accession>
<evidence type="ECO:0000256" key="6">
    <source>
        <dbReference type="ARBA" id="ARBA00023014"/>
    </source>
</evidence>
<evidence type="ECO:0000313" key="9">
    <source>
        <dbReference type="EMBL" id="CAI8014392.1"/>
    </source>
</evidence>
<evidence type="ECO:0000313" key="10">
    <source>
        <dbReference type="Proteomes" id="UP001174909"/>
    </source>
</evidence>
<gene>
    <name evidence="9" type="ORF">GBAR_LOCUS8998</name>
</gene>
<evidence type="ECO:0000256" key="2">
    <source>
        <dbReference type="ARBA" id="ARBA00006490"/>
    </source>
</evidence>
<evidence type="ECO:0000256" key="5">
    <source>
        <dbReference type="ARBA" id="ARBA00023004"/>
    </source>
</evidence>
<evidence type="ECO:0000259" key="8">
    <source>
        <dbReference type="Pfam" id="PF00266"/>
    </source>
</evidence>
<feature type="domain" description="Aminotransferase class V" evidence="8">
    <location>
        <begin position="24"/>
        <end position="83"/>
    </location>
</feature>
<evidence type="ECO:0000256" key="3">
    <source>
        <dbReference type="ARBA" id="ARBA00022723"/>
    </source>
</evidence>
<dbReference type="SUPFAM" id="SSF53383">
    <property type="entry name" value="PLP-dependent transferases"/>
    <property type="match status" value="1"/>
</dbReference>
<dbReference type="PANTHER" id="PTHR11601">
    <property type="entry name" value="CYSTEINE DESULFURYLASE FAMILY MEMBER"/>
    <property type="match status" value="1"/>
</dbReference>
<dbReference type="GO" id="GO:0051536">
    <property type="term" value="F:iron-sulfur cluster binding"/>
    <property type="evidence" value="ECO:0007669"/>
    <property type="project" value="UniProtKB-KW"/>
</dbReference>
<dbReference type="InterPro" id="IPR015421">
    <property type="entry name" value="PyrdxlP-dep_Trfase_major"/>
</dbReference>
<dbReference type="AlphaFoldDB" id="A0AA35RNM0"/>
<comment type="cofactor">
    <cofactor evidence="1 7">
        <name>pyridoxal 5'-phosphate</name>
        <dbReference type="ChEBI" id="CHEBI:597326"/>
    </cofactor>
</comment>
<evidence type="ECO:0000256" key="7">
    <source>
        <dbReference type="RuleBase" id="RU004504"/>
    </source>
</evidence>
<dbReference type="Gene3D" id="3.40.640.10">
    <property type="entry name" value="Type I PLP-dependent aspartate aminotransferase-like (Major domain)"/>
    <property type="match status" value="1"/>
</dbReference>
<dbReference type="EMBL" id="CASHTH010001358">
    <property type="protein sequence ID" value="CAI8014392.1"/>
    <property type="molecule type" value="Genomic_DNA"/>
</dbReference>
<evidence type="ECO:0000256" key="1">
    <source>
        <dbReference type="ARBA" id="ARBA00001933"/>
    </source>
</evidence>
<dbReference type="Proteomes" id="UP001174909">
    <property type="component" value="Unassembled WGS sequence"/>
</dbReference>
<dbReference type="Pfam" id="PF00266">
    <property type="entry name" value="Aminotran_5"/>
    <property type="match status" value="1"/>
</dbReference>
<dbReference type="PANTHER" id="PTHR11601:SF34">
    <property type="entry name" value="CYSTEINE DESULFURASE"/>
    <property type="match status" value="1"/>
</dbReference>
<organism evidence="9 10">
    <name type="scientific">Geodia barretti</name>
    <name type="common">Barrett's horny sponge</name>
    <dbReference type="NCBI Taxonomy" id="519541"/>
    <lineage>
        <taxon>Eukaryota</taxon>
        <taxon>Metazoa</taxon>
        <taxon>Porifera</taxon>
        <taxon>Demospongiae</taxon>
        <taxon>Heteroscleromorpha</taxon>
        <taxon>Tetractinellida</taxon>
        <taxon>Astrophorina</taxon>
        <taxon>Geodiidae</taxon>
        <taxon>Geodia</taxon>
    </lineage>
</organism>
<reference evidence="9" key="1">
    <citation type="submission" date="2023-03" db="EMBL/GenBank/DDBJ databases">
        <authorList>
            <person name="Steffen K."/>
            <person name="Cardenas P."/>
        </authorList>
    </citation>
    <scope>NUCLEOTIDE SEQUENCE</scope>
</reference>
<dbReference type="GO" id="GO:0046872">
    <property type="term" value="F:metal ion binding"/>
    <property type="evidence" value="ECO:0007669"/>
    <property type="project" value="UniProtKB-KW"/>
</dbReference>
<evidence type="ECO:0000256" key="4">
    <source>
        <dbReference type="ARBA" id="ARBA00022898"/>
    </source>
</evidence>
<comment type="similarity">
    <text evidence="2">Belongs to the class-V pyridoxal-phosphate-dependent aminotransferase family. NifS/IscS subfamily.</text>
</comment>
<keyword evidence="5" id="KW-0408">Iron</keyword>
<sequence>MAPQPPLRISASAAVKTRGQELNRTIVMHTDAVQAAGFLDLDVRRLGVDMMSLSGHKFYGPKGVGVLFLRRGVPFLPLITGGGQDR</sequence>
<protein>
    <submittedName>
        <fullName evidence="9">Cysteine desulfurase IscS</fullName>
    </submittedName>
</protein>
<dbReference type="InterPro" id="IPR000192">
    <property type="entry name" value="Aminotrans_V_dom"/>
</dbReference>